<dbReference type="Proteomes" id="UP000192527">
    <property type="component" value="Chromosome"/>
</dbReference>
<dbReference type="KEGG" id="hmn:HM131_01490"/>
<feature type="transmembrane region" description="Helical" evidence="6">
    <location>
        <begin position="424"/>
        <end position="447"/>
    </location>
</feature>
<dbReference type="RefSeq" id="WP_085027241.1">
    <property type="nucleotide sequence ID" value="NZ_CP020772.1"/>
</dbReference>
<feature type="domain" description="Na+/H+ antiporter NhaC-like C-terminal" evidence="7">
    <location>
        <begin position="202"/>
        <end position="501"/>
    </location>
</feature>
<name>A0A1W5ZQL3_9BACI</name>
<dbReference type="STRING" id="402384.HM131_01490"/>
<dbReference type="InterPro" id="IPR018461">
    <property type="entry name" value="Na/H_Antiport_NhaC-like_C"/>
</dbReference>
<dbReference type="OrthoDB" id="9762978at2"/>
<proteinExistence type="predicted"/>
<protein>
    <recommendedName>
        <fullName evidence="7">Na+/H+ antiporter NhaC-like C-terminal domain-containing protein</fullName>
    </recommendedName>
</protein>
<evidence type="ECO:0000313" key="9">
    <source>
        <dbReference type="Proteomes" id="UP000192527"/>
    </source>
</evidence>
<evidence type="ECO:0000256" key="5">
    <source>
        <dbReference type="ARBA" id="ARBA00023136"/>
    </source>
</evidence>
<dbReference type="PANTHER" id="PTHR43478">
    <property type="entry name" value="NA+/H+ ANTIPORTER-RELATED"/>
    <property type="match status" value="1"/>
</dbReference>
<dbReference type="PANTHER" id="PTHR43478:SF1">
    <property type="entry name" value="NA+_H+ ANTIPORTER NHAC-LIKE C-TERMINAL DOMAIN-CONTAINING PROTEIN"/>
    <property type="match status" value="1"/>
</dbReference>
<evidence type="ECO:0000256" key="3">
    <source>
        <dbReference type="ARBA" id="ARBA00022692"/>
    </source>
</evidence>
<feature type="transmembrane region" description="Helical" evidence="6">
    <location>
        <begin position="87"/>
        <end position="110"/>
    </location>
</feature>
<comment type="subcellular location">
    <subcellularLocation>
        <location evidence="1">Cell membrane</location>
        <topology evidence="1">Multi-pass membrane protein</topology>
    </subcellularLocation>
</comment>
<keyword evidence="2" id="KW-1003">Cell membrane</keyword>
<keyword evidence="3 6" id="KW-0812">Transmembrane</keyword>
<keyword evidence="4 6" id="KW-1133">Transmembrane helix</keyword>
<keyword evidence="5 6" id="KW-0472">Membrane</keyword>
<reference evidence="8 9" key="1">
    <citation type="submission" date="2017-04" db="EMBL/GenBank/DDBJ databases">
        <title>The whole genome sequencing and assembly of Halobacillus mangrovi strain.</title>
        <authorList>
            <person name="Lee S.-J."/>
            <person name="Park M.-K."/>
            <person name="Kim J.-Y."/>
            <person name="Lee Y.-J."/>
            <person name="Yi H."/>
            <person name="Bahn Y.-S."/>
            <person name="Kim J.F."/>
            <person name="Lee D.-W."/>
        </authorList>
    </citation>
    <scope>NUCLEOTIDE SEQUENCE [LARGE SCALE GENOMIC DNA]</scope>
    <source>
        <strain evidence="8 9">KTB 131</strain>
    </source>
</reference>
<feature type="transmembrane region" description="Helical" evidence="6">
    <location>
        <begin position="355"/>
        <end position="372"/>
    </location>
</feature>
<evidence type="ECO:0000256" key="6">
    <source>
        <dbReference type="SAM" id="Phobius"/>
    </source>
</evidence>
<evidence type="ECO:0000313" key="8">
    <source>
        <dbReference type="EMBL" id="ARI75576.1"/>
    </source>
</evidence>
<organism evidence="8 9">
    <name type="scientific">Halobacillus mangrovi</name>
    <dbReference type="NCBI Taxonomy" id="402384"/>
    <lineage>
        <taxon>Bacteria</taxon>
        <taxon>Bacillati</taxon>
        <taxon>Bacillota</taxon>
        <taxon>Bacilli</taxon>
        <taxon>Bacillales</taxon>
        <taxon>Bacillaceae</taxon>
        <taxon>Halobacillus</taxon>
    </lineage>
</organism>
<gene>
    <name evidence="8" type="ORF">HM131_01490</name>
</gene>
<feature type="transmembrane region" description="Helical" evidence="6">
    <location>
        <begin position="317"/>
        <end position="334"/>
    </location>
</feature>
<sequence>MEHFGILSLLPSVLALILAIWSKRVVPSLLLGILVGTIMIDIQNNGAIHAFLFSIVNLFGAIAGHPADADAGIRGMGLVKGPGRAELVLIVLLLGAFIGVLNKSGGAYAFGQWLADKVRGKKGAQLSTAAMGSSLFTSAYFSSLATGTVFRPIYDRMNISRAKLAFLLDSTASPINVLVPISGWVAFMGALMVDNIQSVNDPIVGIAKTIPYNFYNIVILIMVFLVAAGKIKDFGPMKQSEQKAKETNQALKEAAAAKKAPEKEPEKEKEATLRGTASDMVVPLGISVALLVVLGLWNYTFIYFADIPEIPLDGNKMLIVSFSVGIIIAFIKYLSKGLMNAKEFLNELYDGSKSVILGAVIIILAVTLGDVMRATAPEGVGAAAYISEVASGVIPSSIIPVAVFLISGFVAFSMGTSFGTWAIMMPIGVSLMVATGGDPILAAAAVLSGGAFGDHTSPISDTSVMSSIGADVEHMEHINTQLPYALTAAGIASVFFLIAGFVI</sequence>
<evidence type="ECO:0000259" key="7">
    <source>
        <dbReference type="Pfam" id="PF03553"/>
    </source>
</evidence>
<evidence type="ECO:0000256" key="1">
    <source>
        <dbReference type="ARBA" id="ARBA00004651"/>
    </source>
</evidence>
<feature type="transmembrane region" description="Helical" evidence="6">
    <location>
        <begin position="213"/>
        <end position="231"/>
    </location>
</feature>
<keyword evidence="9" id="KW-1185">Reference proteome</keyword>
<feature type="transmembrane region" description="Helical" evidence="6">
    <location>
        <begin position="46"/>
        <end position="67"/>
    </location>
</feature>
<dbReference type="EMBL" id="CP020772">
    <property type="protein sequence ID" value="ARI75576.1"/>
    <property type="molecule type" value="Genomic_DNA"/>
</dbReference>
<accession>A0A1W5ZQL3</accession>
<feature type="transmembrane region" description="Helical" evidence="6">
    <location>
        <begin position="130"/>
        <end position="154"/>
    </location>
</feature>
<dbReference type="Pfam" id="PF03553">
    <property type="entry name" value="Na_H_antiporter"/>
    <property type="match status" value="2"/>
</dbReference>
<dbReference type="AlphaFoldDB" id="A0A1W5ZQL3"/>
<feature type="domain" description="Na+/H+ antiporter NhaC-like C-terminal" evidence="7">
    <location>
        <begin position="7"/>
        <end position="201"/>
    </location>
</feature>
<feature type="transmembrane region" description="Helical" evidence="6">
    <location>
        <begin position="482"/>
        <end position="502"/>
    </location>
</feature>
<evidence type="ECO:0000256" key="2">
    <source>
        <dbReference type="ARBA" id="ARBA00022475"/>
    </source>
</evidence>
<dbReference type="GO" id="GO:0005886">
    <property type="term" value="C:plasma membrane"/>
    <property type="evidence" value="ECO:0007669"/>
    <property type="project" value="UniProtKB-SubCell"/>
</dbReference>
<feature type="transmembrane region" description="Helical" evidence="6">
    <location>
        <begin position="392"/>
        <end position="412"/>
    </location>
</feature>
<feature type="transmembrane region" description="Helical" evidence="6">
    <location>
        <begin position="175"/>
        <end position="193"/>
    </location>
</feature>
<feature type="transmembrane region" description="Helical" evidence="6">
    <location>
        <begin position="281"/>
        <end position="305"/>
    </location>
</feature>
<evidence type="ECO:0000256" key="4">
    <source>
        <dbReference type="ARBA" id="ARBA00022989"/>
    </source>
</evidence>